<evidence type="ECO:0000256" key="1">
    <source>
        <dbReference type="SAM" id="MobiDB-lite"/>
    </source>
</evidence>
<gene>
    <name evidence="2" type="ORF">MAPG_10094</name>
</gene>
<reference evidence="2" key="1">
    <citation type="submission" date="2010-05" db="EMBL/GenBank/DDBJ databases">
        <title>The Genome Sequence of Magnaporthe poae strain ATCC 64411.</title>
        <authorList>
            <consortium name="The Broad Institute Genome Sequencing Platform"/>
            <consortium name="Broad Institute Genome Sequencing Center for Infectious Disease"/>
            <person name="Ma L.-J."/>
            <person name="Dead R."/>
            <person name="Young S."/>
            <person name="Zeng Q."/>
            <person name="Koehrsen M."/>
            <person name="Alvarado L."/>
            <person name="Berlin A."/>
            <person name="Chapman S.B."/>
            <person name="Chen Z."/>
            <person name="Freedman E."/>
            <person name="Gellesch M."/>
            <person name="Goldberg J."/>
            <person name="Griggs A."/>
            <person name="Gujja S."/>
            <person name="Heilman E.R."/>
            <person name="Heiman D."/>
            <person name="Hepburn T."/>
            <person name="Howarth C."/>
            <person name="Jen D."/>
            <person name="Larson L."/>
            <person name="Mehta T."/>
            <person name="Neiman D."/>
            <person name="Pearson M."/>
            <person name="Roberts A."/>
            <person name="Saif S."/>
            <person name="Shea T."/>
            <person name="Shenoy N."/>
            <person name="Sisk P."/>
            <person name="Stolte C."/>
            <person name="Sykes S."/>
            <person name="Walk T."/>
            <person name="White J."/>
            <person name="Yandava C."/>
            <person name="Haas B."/>
            <person name="Nusbaum C."/>
            <person name="Birren B."/>
        </authorList>
    </citation>
    <scope>NUCLEOTIDE SEQUENCE</scope>
    <source>
        <strain evidence="2">ATCC 64411</strain>
    </source>
</reference>
<accession>A0A0H2UBB5</accession>
<dbReference type="EMBL" id="GL876977">
    <property type="protein sequence ID" value="KLU91576.1"/>
    <property type="molecule type" value="Genomic_DNA"/>
</dbReference>
<feature type="compositionally biased region" description="Basic and acidic residues" evidence="1">
    <location>
        <begin position="100"/>
        <end position="116"/>
    </location>
</feature>
<protein>
    <submittedName>
        <fullName evidence="2">Uncharacterized protein</fullName>
    </submittedName>
</protein>
<organism evidence="2">
    <name type="scientific">Magnaporthiopsis poae (strain ATCC 64411 / 73-15)</name>
    <name type="common">Kentucky bluegrass fungus</name>
    <name type="synonym">Magnaporthe poae</name>
    <dbReference type="NCBI Taxonomy" id="644358"/>
    <lineage>
        <taxon>Eukaryota</taxon>
        <taxon>Fungi</taxon>
        <taxon>Dikarya</taxon>
        <taxon>Ascomycota</taxon>
        <taxon>Pezizomycotina</taxon>
        <taxon>Sordariomycetes</taxon>
        <taxon>Sordariomycetidae</taxon>
        <taxon>Magnaporthales</taxon>
        <taxon>Magnaporthaceae</taxon>
        <taxon>Magnaporthiopsis</taxon>
    </lineage>
</organism>
<evidence type="ECO:0000313" key="2">
    <source>
        <dbReference type="EMBL" id="KLU91576.1"/>
    </source>
</evidence>
<feature type="non-terminal residue" evidence="2">
    <location>
        <position position="142"/>
    </location>
</feature>
<proteinExistence type="predicted"/>
<dbReference type="VEuPathDB" id="FungiDB:MAPG_10094"/>
<dbReference type="OrthoDB" id="185373at2759"/>
<reference evidence="2" key="2">
    <citation type="submission" date="2011-03" db="EMBL/GenBank/DDBJ databases">
        <title>Annotation of Magnaporthe poae ATCC 64411.</title>
        <authorList>
            <person name="Ma L.-J."/>
            <person name="Dead R."/>
            <person name="Young S.K."/>
            <person name="Zeng Q."/>
            <person name="Gargeya S."/>
            <person name="Fitzgerald M."/>
            <person name="Haas B."/>
            <person name="Abouelleil A."/>
            <person name="Alvarado L."/>
            <person name="Arachchi H.M."/>
            <person name="Berlin A."/>
            <person name="Brown A."/>
            <person name="Chapman S.B."/>
            <person name="Chen Z."/>
            <person name="Dunbar C."/>
            <person name="Freedman E."/>
            <person name="Gearin G."/>
            <person name="Gellesch M."/>
            <person name="Goldberg J."/>
            <person name="Griggs A."/>
            <person name="Gujja S."/>
            <person name="Heiman D."/>
            <person name="Howarth C."/>
            <person name="Larson L."/>
            <person name="Lui A."/>
            <person name="MacDonald P.J.P."/>
            <person name="Mehta T."/>
            <person name="Montmayeur A."/>
            <person name="Murphy C."/>
            <person name="Neiman D."/>
            <person name="Pearson M."/>
            <person name="Priest M."/>
            <person name="Roberts A."/>
            <person name="Saif S."/>
            <person name="Shea T."/>
            <person name="Shenoy N."/>
            <person name="Sisk P."/>
            <person name="Stolte C."/>
            <person name="Sykes S."/>
            <person name="Yandava C."/>
            <person name="Wortman J."/>
            <person name="Nusbaum C."/>
            <person name="Birren B."/>
        </authorList>
    </citation>
    <scope>NUCLEOTIDE SEQUENCE</scope>
    <source>
        <strain evidence="2">ATCC 64411</strain>
    </source>
</reference>
<feature type="region of interest" description="Disordered" evidence="1">
    <location>
        <begin position="87"/>
        <end position="116"/>
    </location>
</feature>
<dbReference type="AlphaFoldDB" id="A0A0H2UBB5"/>
<name>A0A0H2UBB5_MAGP6</name>
<sequence length="142" mass="15515">MQLLWSRAAQAYGASQCRACLAAATLAITRLQIANTPSLDRRRRLRASCADAAAALTHTLSHNGSPVLSMDMLDLIFSDARSSLPCLKPDSSSPPAEIKPFMRAEDDREGPWDVESSRDGVAEALWSICSPQFQLKHHHTAK</sequence>